<evidence type="ECO:0000256" key="1">
    <source>
        <dbReference type="ARBA" id="ARBA00005695"/>
    </source>
</evidence>
<reference evidence="5 6" key="1">
    <citation type="submission" date="2016-08" db="EMBL/GenBank/DDBJ databases">
        <authorList>
            <person name="Seilhamer J.J."/>
        </authorList>
    </citation>
    <scope>NUCLEOTIDE SEQUENCE [LARGE SCALE GENOMIC DNA]</scope>
    <source>
        <strain evidence="5 6">PH27A</strain>
    </source>
</reference>
<dbReference type="EMBL" id="MDTQ01000001">
    <property type="protein sequence ID" value="ODC05229.1"/>
    <property type="molecule type" value="Genomic_DNA"/>
</dbReference>
<dbReference type="GO" id="GO:0030288">
    <property type="term" value="C:outer membrane-bounded periplasmic space"/>
    <property type="evidence" value="ECO:0007669"/>
    <property type="project" value="UniProtKB-ARBA"/>
</dbReference>
<evidence type="ECO:0000256" key="2">
    <source>
        <dbReference type="ARBA" id="ARBA00022448"/>
    </source>
</evidence>
<evidence type="ECO:0000313" key="5">
    <source>
        <dbReference type="EMBL" id="ODC05229.1"/>
    </source>
</evidence>
<dbReference type="PANTHER" id="PTHR30290:SF9">
    <property type="entry name" value="OLIGOPEPTIDE-BINDING PROTEIN APPA"/>
    <property type="match status" value="1"/>
</dbReference>
<protein>
    <submittedName>
        <fullName evidence="5">Nickel ABC transporter substrate-binding protein</fullName>
    </submittedName>
</protein>
<dbReference type="InterPro" id="IPR039424">
    <property type="entry name" value="SBP_5"/>
</dbReference>
<dbReference type="SUPFAM" id="SSF53850">
    <property type="entry name" value="Periplasmic binding protein-like II"/>
    <property type="match status" value="1"/>
</dbReference>
<keyword evidence="2" id="KW-0813">Transport</keyword>
<dbReference type="PIRSF" id="PIRSF002741">
    <property type="entry name" value="MppA"/>
    <property type="match status" value="1"/>
</dbReference>
<dbReference type="GO" id="GO:0015833">
    <property type="term" value="P:peptide transport"/>
    <property type="evidence" value="ECO:0007669"/>
    <property type="project" value="TreeGrafter"/>
</dbReference>
<dbReference type="STRING" id="197479.BFW38_06010"/>
<dbReference type="AlphaFoldDB" id="A0A1E2VE07"/>
<proteinExistence type="inferred from homology"/>
<dbReference type="InterPro" id="IPR030678">
    <property type="entry name" value="Peptide/Ni-bd"/>
</dbReference>
<accession>A0A1E2VE07</accession>
<organism evidence="5 6">
    <name type="scientific">Terasakiispira papahanaumokuakeensis</name>
    <dbReference type="NCBI Taxonomy" id="197479"/>
    <lineage>
        <taxon>Bacteria</taxon>
        <taxon>Pseudomonadati</taxon>
        <taxon>Pseudomonadota</taxon>
        <taxon>Gammaproteobacteria</taxon>
        <taxon>Oceanospirillales</taxon>
        <taxon>Terasakiispira</taxon>
    </lineage>
</organism>
<feature type="domain" description="Solute-binding protein family 5" evidence="4">
    <location>
        <begin position="58"/>
        <end position="403"/>
    </location>
</feature>
<keyword evidence="3" id="KW-0732">Signal</keyword>
<gene>
    <name evidence="5" type="ORF">BFW38_06010</name>
</gene>
<dbReference type="Gene3D" id="3.40.190.10">
    <property type="entry name" value="Periplasmic binding protein-like II"/>
    <property type="match status" value="1"/>
</dbReference>
<sequence length="516" mass="56155">MALLCSVGFSAASVQARSLVLAIQGEPETGFDPIMGWGRYGHPLFQSTLLRFDPQMNLQGDLATSWVLSDDRLVWRITLRDDAVFSDGTPLTAEDVVFTFNTARDADGLADVKALKQARVVNDHTVELVLNKPRITFLNELVSLGIVPKATYGQGYARHPVGSGPFQMVEWREGAQLVVKPNPYWYGQSIPFERVTFVFGGEQTGLTLARTGQAQMVAVPPAQADQPPEGMHLLSVKSVDNRGIAFPVVPAEGQTTVSGAPIGNRVTADRAIRVAVNQGLDRDALVQLALNGHGRPALGPVDGLPWNNPQAHQVSYDPDAARKTLNAAGWVDQDGDGIRERDGVKARFKLYYAAADSTRQALALGAAQQLALIGIQVEPVGASWNEIKHYMHQSPVVMGWGALSAGEMRNLYSGATAGQGYFNTGFYQNAEVDQHMAQAEAAASYEDSLAQWQAAQWDGHTGFGVKGDAPWAWMVNLQHTYWVSDCLETGPLQIHPHGHGFPITHDLPSWRWTCEP</sequence>
<dbReference type="PANTHER" id="PTHR30290">
    <property type="entry name" value="PERIPLASMIC BINDING COMPONENT OF ABC TRANSPORTER"/>
    <property type="match status" value="1"/>
</dbReference>
<dbReference type="GO" id="GO:1904680">
    <property type="term" value="F:peptide transmembrane transporter activity"/>
    <property type="evidence" value="ECO:0007669"/>
    <property type="project" value="TreeGrafter"/>
</dbReference>
<dbReference type="InterPro" id="IPR000914">
    <property type="entry name" value="SBP_5_dom"/>
</dbReference>
<evidence type="ECO:0000313" key="6">
    <source>
        <dbReference type="Proteomes" id="UP000094291"/>
    </source>
</evidence>
<evidence type="ECO:0000256" key="3">
    <source>
        <dbReference type="ARBA" id="ARBA00022729"/>
    </source>
</evidence>
<dbReference type="Pfam" id="PF00496">
    <property type="entry name" value="SBP_bac_5"/>
    <property type="match status" value="1"/>
</dbReference>
<evidence type="ECO:0000259" key="4">
    <source>
        <dbReference type="Pfam" id="PF00496"/>
    </source>
</evidence>
<dbReference type="CDD" id="cd08518">
    <property type="entry name" value="PBP2_NikA_DppA_OppA_like_19"/>
    <property type="match status" value="1"/>
</dbReference>
<dbReference type="Proteomes" id="UP000094291">
    <property type="component" value="Unassembled WGS sequence"/>
</dbReference>
<comment type="similarity">
    <text evidence="1">Belongs to the bacterial solute-binding protein 5 family.</text>
</comment>
<comment type="caution">
    <text evidence="5">The sequence shown here is derived from an EMBL/GenBank/DDBJ whole genome shotgun (WGS) entry which is preliminary data.</text>
</comment>
<keyword evidence="6" id="KW-1185">Reference proteome</keyword>
<dbReference type="Gene3D" id="3.10.105.10">
    <property type="entry name" value="Dipeptide-binding Protein, Domain 3"/>
    <property type="match status" value="1"/>
</dbReference>
<name>A0A1E2VE07_9GAMM</name>
<dbReference type="GO" id="GO:0043190">
    <property type="term" value="C:ATP-binding cassette (ABC) transporter complex"/>
    <property type="evidence" value="ECO:0007669"/>
    <property type="project" value="InterPro"/>
</dbReference>